<proteinExistence type="predicted"/>
<dbReference type="AlphaFoldDB" id="A0A9W8G512"/>
<evidence type="ECO:0000313" key="2">
    <source>
        <dbReference type="EMBL" id="KAJ2673384.1"/>
    </source>
</evidence>
<feature type="region of interest" description="Disordered" evidence="1">
    <location>
        <begin position="366"/>
        <end position="385"/>
    </location>
</feature>
<organism evidence="2 3">
    <name type="scientific">Coemansia spiralis</name>
    <dbReference type="NCBI Taxonomy" id="417178"/>
    <lineage>
        <taxon>Eukaryota</taxon>
        <taxon>Fungi</taxon>
        <taxon>Fungi incertae sedis</taxon>
        <taxon>Zoopagomycota</taxon>
        <taxon>Kickxellomycotina</taxon>
        <taxon>Kickxellomycetes</taxon>
        <taxon>Kickxellales</taxon>
        <taxon>Kickxellaceae</taxon>
        <taxon>Coemansia</taxon>
    </lineage>
</organism>
<dbReference type="EMBL" id="JANBTW010000069">
    <property type="protein sequence ID" value="KAJ2673384.1"/>
    <property type="molecule type" value="Genomic_DNA"/>
</dbReference>
<feature type="region of interest" description="Disordered" evidence="1">
    <location>
        <begin position="1"/>
        <end position="208"/>
    </location>
</feature>
<comment type="caution">
    <text evidence="2">The sequence shown here is derived from an EMBL/GenBank/DDBJ whole genome shotgun (WGS) entry which is preliminary data.</text>
</comment>
<name>A0A9W8G512_9FUNG</name>
<sequence>MDEAQKTPTSGRYSLRARTPVVKQEQAPTVTPTPRKRARTISSTSKAVKEKVTPRSARKTAQPTLAKPRGRGRGRRNSVLASTSRGRRPSSAARTASAADRNDSSEEEEEEEEEEDDGIDAAAVSSEDEDYSSTENESTNEETNGKWNGGNTEAQRNLAFGRGRASSHGAVSVMIPTVPARRGPGRPRKGEESRAAKASGTPTTPAKKSWEIRRIPVHLTKHDAFRPEYLEEVIRTMQTIPITGMPNEDRYELMKMSDALKLCGYELGVVDPTTAPFFEVYRLLSWAVHAAGPNGPAHPSPPLTDEAKGILLRVFASIGRRIREETKDMAGYHRRHVLRKLMLAESMEADRASSVPMAMDDEYDAEYAESRTPREQPVNRRNPLKIPGSLIDIWRELYKKNTENDGHESQTSDA</sequence>
<accession>A0A9W8G512</accession>
<feature type="compositionally biased region" description="Polar residues" evidence="1">
    <location>
        <begin position="1"/>
        <end position="12"/>
    </location>
</feature>
<reference evidence="2" key="1">
    <citation type="submission" date="2022-07" db="EMBL/GenBank/DDBJ databases">
        <title>Phylogenomic reconstructions and comparative analyses of Kickxellomycotina fungi.</title>
        <authorList>
            <person name="Reynolds N.K."/>
            <person name="Stajich J.E."/>
            <person name="Barry K."/>
            <person name="Grigoriev I.V."/>
            <person name="Crous P."/>
            <person name="Smith M.E."/>
        </authorList>
    </citation>
    <scope>NUCLEOTIDE SEQUENCE</scope>
    <source>
        <strain evidence="2">NRRL 3115</strain>
    </source>
</reference>
<dbReference type="Proteomes" id="UP001151518">
    <property type="component" value="Unassembled WGS sequence"/>
</dbReference>
<dbReference type="OrthoDB" id="5578276at2759"/>
<gene>
    <name evidence="2" type="ORF">GGI25_004719</name>
</gene>
<evidence type="ECO:0000313" key="3">
    <source>
        <dbReference type="Proteomes" id="UP001151518"/>
    </source>
</evidence>
<feature type="compositionally biased region" description="Low complexity" evidence="1">
    <location>
        <begin position="81"/>
        <end position="99"/>
    </location>
</feature>
<feature type="compositionally biased region" description="Acidic residues" evidence="1">
    <location>
        <begin position="105"/>
        <end position="119"/>
    </location>
</feature>
<protein>
    <submittedName>
        <fullName evidence="2">Uncharacterized protein</fullName>
    </submittedName>
</protein>
<feature type="compositionally biased region" description="Polar residues" evidence="1">
    <location>
        <begin position="145"/>
        <end position="155"/>
    </location>
</feature>
<feature type="compositionally biased region" description="Basic and acidic residues" evidence="1">
    <location>
        <begin position="368"/>
        <end position="378"/>
    </location>
</feature>
<evidence type="ECO:0000256" key="1">
    <source>
        <dbReference type="SAM" id="MobiDB-lite"/>
    </source>
</evidence>